<feature type="compositionally biased region" description="Basic and acidic residues" evidence="1">
    <location>
        <begin position="89"/>
        <end position="98"/>
    </location>
</feature>
<keyword evidence="3" id="KW-0732">Signal</keyword>
<feature type="region of interest" description="Disordered" evidence="1">
    <location>
        <begin position="65"/>
        <end position="113"/>
    </location>
</feature>
<feature type="chain" id="PRO_5012825842" description="SEA domain-containing protein" evidence="3">
    <location>
        <begin position="25"/>
        <end position="579"/>
    </location>
</feature>
<feature type="signal peptide" evidence="3">
    <location>
        <begin position="1"/>
        <end position="24"/>
    </location>
</feature>
<dbReference type="EMBL" id="BDSP01000184">
    <property type="protein sequence ID" value="GAX22617.1"/>
    <property type="molecule type" value="Genomic_DNA"/>
</dbReference>
<evidence type="ECO:0000256" key="1">
    <source>
        <dbReference type="SAM" id="MobiDB-lite"/>
    </source>
</evidence>
<comment type="caution">
    <text evidence="4">The sequence shown here is derived from an EMBL/GenBank/DDBJ whole genome shotgun (WGS) entry which is preliminary data.</text>
</comment>
<feature type="region of interest" description="Disordered" evidence="1">
    <location>
        <begin position="341"/>
        <end position="360"/>
    </location>
</feature>
<evidence type="ECO:0008006" key="6">
    <source>
        <dbReference type="Google" id="ProtNLM"/>
    </source>
</evidence>
<name>A0A1Z5K8R9_FISSO</name>
<reference evidence="4 5" key="1">
    <citation type="journal article" date="2015" name="Plant Cell">
        <title>Oil accumulation by the oleaginous diatom Fistulifera solaris as revealed by the genome and transcriptome.</title>
        <authorList>
            <person name="Tanaka T."/>
            <person name="Maeda Y."/>
            <person name="Veluchamy A."/>
            <person name="Tanaka M."/>
            <person name="Abida H."/>
            <person name="Marechal E."/>
            <person name="Bowler C."/>
            <person name="Muto M."/>
            <person name="Sunaga Y."/>
            <person name="Tanaka M."/>
            <person name="Yoshino T."/>
            <person name="Taniguchi T."/>
            <person name="Fukuda Y."/>
            <person name="Nemoto M."/>
            <person name="Matsumoto M."/>
            <person name="Wong P.S."/>
            <person name="Aburatani S."/>
            <person name="Fujibuchi W."/>
        </authorList>
    </citation>
    <scope>NUCLEOTIDE SEQUENCE [LARGE SCALE GENOMIC DNA]</scope>
    <source>
        <strain evidence="4 5">JPCC DA0580</strain>
    </source>
</reference>
<protein>
    <recommendedName>
        <fullName evidence="6">SEA domain-containing protein</fullName>
    </recommendedName>
</protein>
<dbReference type="AlphaFoldDB" id="A0A1Z5K8R9"/>
<keyword evidence="5" id="KW-1185">Reference proteome</keyword>
<feature type="region of interest" description="Disordered" evidence="1">
    <location>
        <begin position="479"/>
        <end position="508"/>
    </location>
</feature>
<feature type="compositionally biased region" description="Low complexity" evidence="1">
    <location>
        <begin position="99"/>
        <end position="113"/>
    </location>
</feature>
<feature type="transmembrane region" description="Helical" evidence="2">
    <location>
        <begin position="304"/>
        <end position="325"/>
    </location>
</feature>
<keyword evidence="2" id="KW-1133">Transmembrane helix</keyword>
<feature type="region of interest" description="Disordered" evidence="1">
    <location>
        <begin position="521"/>
        <end position="579"/>
    </location>
</feature>
<dbReference type="InParanoid" id="A0A1Z5K8R9"/>
<dbReference type="Proteomes" id="UP000198406">
    <property type="component" value="Unassembled WGS sequence"/>
</dbReference>
<proteinExistence type="predicted"/>
<organism evidence="4 5">
    <name type="scientific">Fistulifera solaris</name>
    <name type="common">Oleaginous diatom</name>
    <dbReference type="NCBI Taxonomy" id="1519565"/>
    <lineage>
        <taxon>Eukaryota</taxon>
        <taxon>Sar</taxon>
        <taxon>Stramenopiles</taxon>
        <taxon>Ochrophyta</taxon>
        <taxon>Bacillariophyta</taxon>
        <taxon>Bacillariophyceae</taxon>
        <taxon>Bacillariophycidae</taxon>
        <taxon>Naviculales</taxon>
        <taxon>Naviculaceae</taxon>
        <taxon>Fistulifera</taxon>
    </lineage>
</organism>
<keyword evidence="2" id="KW-0812">Transmembrane</keyword>
<feature type="compositionally biased region" description="Low complexity" evidence="1">
    <location>
        <begin position="558"/>
        <end position="569"/>
    </location>
</feature>
<evidence type="ECO:0000313" key="4">
    <source>
        <dbReference type="EMBL" id="GAX22617.1"/>
    </source>
</evidence>
<feature type="region of interest" description="Disordered" evidence="1">
    <location>
        <begin position="276"/>
        <end position="296"/>
    </location>
</feature>
<keyword evidence="2" id="KW-0472">Membrane</keyword>
<evidence type="ECO:0000313" key="5">
    <source>
        <dbReference type="Proteomes" id="UP000198406"/>
    </source>
</evidence>
<evidence type="ECO:0000256" key="3">
    <source>
        <dbReference type="SAM" id="SignalP"/>
    </source>
</evidence>
<gene>
    <name evidence="4" type="ORF">FisN_14Hh253</name>
</gene>
<sequence>MKSVLHSVWWFGVLFAATWVTTNAQQQHGVFHQGVSSTTSGHRTKRKKSFSSIFVGDEVTSSAWTGSGFEPVGKRSSDSGTPSPTVASEARKKGESKSPKSSPTSRPTPSPTAYTTLSAIADEEEDEEEVLVVDRPTLQKATVAAAPRTIQLKGDFDPLQSEQIIFQATESLMRTYMNTYGGDILDSFELSLIFYHEYDHLTSVDGHPLMTMYFDVDVDFYVTSYDMDEIAQFSSNKATKLVERFFSGTHLTRLKRRLSAKGLKIKDAQLFTSLPEDIPRSETGDKYQPAVSSSNGKKSGNNTVLYAALASGAIMFFALVAVVLISRRELRKNIKTVLGSLSGSKSSSSYSDSSVSSTVSGGIKPAALHLRRKREEEQARQMETSSLDGFSYSDKSFGSNFVRSHQPFLHVNRLGAKPRESNFVIDDDTDDESVGRLEDGLVASGALTCLDQERSELSKEYPEFELFAHIPRQILESKPKLPTAPASPVWSVSATSHDVGSTAGDDDYAEQRRRWQDQQLDDLALVLPDHYSDREGPSESDASTGSSRSKKSSDSKSTRNSSLTSKSRSIPGLRREDNI</sequence>
<feature type="compositionally biased region" description="Polar residues" evidence="1">
    <location>
        <begin position="490"/>
        <end position="499"/>
    </location>
</feature>
<evidence type="ECO:0000256" key="2">
    <source>
        <dbReference type="SAM" id="Phobius"/>
    </source>
</evidence>
<accession>A0A1Z5K8R9</accession>